<reference evidence="3" key="1">
    <citation type="submission" date="2022-05" db="EMBL/GenBank/DDBJ databases">
        <title>Jatrophihabitans sp. SB3-54 whole genome sequence.</title>
        <authorList>
            <person name="Suh M.K."/>
            <person name="Eom M.K."/>
            <person name="Kim J.S."/>
            <person name="Kim H.S."/>
            <person name="Do H.E."/>
            <person name="Shin Y.K."/>
            <person name="Lee J.-S."/>
        </authorList>
    </citation>
    <scope>NUCLEOTIDE SEQUENCE</scope>
    <source>
        <strain evidence="3">SB3-54</strain>
    </source>
</reference>
<evidence type="ECO:0000313" key="3">
    <source>
        <dbReference type="EMBL" id="WAX56124.1"/>
    </source>
</evidence>
<dbReference type="InterPro" id="IPR025403">
    <property type="entry name" value="TgpA-like_C"/>
</dbReference>
<sequence length="215" mass="22694">MFAPLASAGPVFGPDAQHAVSEELRKAEYHRSDPSFLDRGWNWVLDRLDALFSGSATGNVLLVLLVVAAALVIFATVRAGLPRRARARAGLGATDLLRPLAATDHRRLAAELAGRGDRNGALREWLRAAVQTIEDRGVLAPRPGRTGAATAREAGPLLPAAADDLLVATRAFDEVWFGGRHASDADVRAARRAADAVATARLIDPAAATGFAVPR</sequence>
<keyword evidence="1" id="KW-0812">Transmembrane</keyword>
<dbReference type="Proteomes" id="UP001164693">
    <property type="component" value="Chromosome"/>
</dbReference>
<dbReference type="RefSeq" id="WP_269442652.1">
    <property type="nucleotide sequence ID" value="NZ_CP097463.1"/>
</dbReference>
<organism evidence="3 4">
    <name type="scientific">Jatrophihabitans cynanchi</name>
    <dbReference type="NCBI Taxonomy" id="2944128"/>
    <lineage>
        <taxon>Bacteria</taxon>
        <taxon>Bacillati</taxon>
        <taxon>Actinomycetota</taxon>
        <taxon>Actinomycetes</taxon>
        <taxon>Jatrophihabitantales</taxon>
        <taxon>Jatrophihabitantaceae</taxon>
        <taxon>Jatrophihabitans</taxon>
    </lineage>
</organism>
<dbReference type="Pfam" id="PF13559">
    <property type="entry name" value="DUF4129"/>
    <property type="match status" value="1"/>
</dbReference>
<gene>
    <name evidence="3" type="ORF">M6B22_16495</name>
</gene>
<dbReference type="EMBL" id="CP097463">
    <property type="protein sequence ID" value="WAX56124.1"/>
    <property type="molecule type" value="Genomic_DNA"/>
</dbReference>
<name>A0ABY7JUA7_9ACTN</name>
<feature type="domain" description="Protein-glutamine gamma-glutamyltransferase-like C-terminal" evidence="2">
    <location>
        <begin position="127"/>
        <end position="194"/>
    </location>
</feature>
<proteinExistence type="predicted"/>
<feature type="transmembrane region" description="Helical" evidence="1">
    <location>
        <begin position="60"/>
        <end position="81"/>
    </location>
</feature>
<evidence type="ECO:0000256" key="1">
    <source>
        <dbReference type="SAM" id="Phobius"/>
    </source>
</evidence>
<evidence type="ECO:0000259" key="2">
    <source>
        <dbReference type="Pfam" id="PF13559"/>
    </source>
</evidence>
<protein>
    <submittedName>
        <fullName evidence="3">DUF4129 domain-containing protein</fullName>
    </submittedName>
</protein>
<evidence type="ECO:0000313" key="4">
    <source>
        <dbReference type="Proteomes" id="UP001164693"/>
    </source>
</evidence>
<keyword evidence="1" id="KW-0472">Membrane</keyword>
<accession>A0ABY7JUA7</accession>
<keyword evidence="4" id="KW-1185">Reference proteome</keyword>
<keyword evidence="1" id="KW-1133">Transmembrane helix</keyword>